<evidence type="ECO:0000256" key="5">
    <source>
        <dbReference type="ARBA" id="ARBA00023242"/>
    </source>
</evidence>
<keyword evidence="3" id="KW-0805">Transcription regulation</keyword>
<feature type="region of interest" description="Disordered" evidence="7">
    <location>
        <begin position="1"/>
        <end position="35"/>
    </location>
</feature>
<evidence type="ECO:0000256" key="3">
    <source>
        <dbReference type="ARBA" id="ARBA00023015"/>
    </source>
</evidence>
<dbReference type="PANTHER" id="PTHR13556">
    <property type="entry name" value="TRANSCRIPTIONAL ADAPTER 3-RELATED"/>
    <property type="match status" value="1"/>
</dbReference>
<reference evidence="8" key="1">
    <citation type="journal article" date="2014" name="PLoS Negl. Trop. Dis.">
        <title>An updated insight into the Sialotranscriptome of Triatoma infestans: developmental stage and geographic variations.</title>
        <authorList>
            <person name="Schwarz A."/>
            <person name="Medrano-Mercado N."/>
            <person name="Schaub G.A."/>
            <person name="Struchiner C.J."/>
            <person name="Bargues M.D."/>
            <person name="Levy M.Z."/>
            <person name="Ribeiro J.M."/>
        </authorList>
    </citation>
    <scope>NUCLEOTIDE SEQUENCE</scope>
    <source>
        <strain evidence="8">Chile</strain>
        <tissue evidence="8">Salivary glands</tissue>
    </source>
</reference>
<dbReference type="AlphaFoldDB" id="A0A023F9L0"/>
<evidence type="ECO:0000256" key="2">
    <source>
        <dbReference type="ARBA" id="ARBA00005330"/>
    </source>
</evidence>
<evidence type="ECO:0000256" key="4">
    <source>
        <dbReference type="ARBA" id="ARBA00023163"/>
    </source>
</evidence>
<evidence type="ECO:0000256" key="6">
    <source>
        <dbReference type="SAM" id="Coils"/>
    </source>
</evidence>
<dbReference type="EMBL" id="GBBI01001023">
    <property type="protein sequence ID" value="JAC17689.1"/>
    <property type="molecule type" value="mRNA"/>
</dbReference>
<organism evidence="8">
    <name type="scientific">Triatoma infestans</name>
    <name type="common">Assassin bug</name>
    <dbReference type="NCBI Taxonomy" id="30076"/>
    <lineage>
        <taxon>Eukaryota</taxon>
        <taxon>Metazoa</taxon>
        <taxon>Ecdysozoa</taxon>
        <taxon>Arthropoda</taxon>
        <taxon>Hexapoda</taxon>
        <taxon>Insecta</taxon>
        <taxon>Pterygota</taxon>
        <taxon>Neoptera</taxon>
        <taxon>Paraneoptera</taxon>
        <taxon>Hemiptera</taxon>
        <taxon>Heteroptera</taxon>
        <taxon>Panheteroptera</taxon>
        <taxon>Cimicomorpha</taxon>
        <taxon>Reduviidae</taxon>
        <taxon>Triatominae</taxon>
        <taxon>Triatoma</taxon>
    </lineage>
</organism>
<keyword evidence="5" id="KW-0539">Nucleus</keyword>
<feature type="compositionally biased region" description="Low complexity" evidence="7">
    <location>
        <begin position="155"/>
        <end position="164"/>
    </location>
</feature>
<feature type="region of interest" description="Disordered" evidence="7">
    <location>
        <begin position="132"/>
        <end position="174"/>
    </location>
</feature>
<dbReference type="PANTHER" id="PTHR13556:SF2">
    <property type="entry name" value="TRANSCRIPTIONAL ADAPTER 3"/>
    <property type="match status" value="1"/>
</dbReference>
<feature type="compositionally biased region" description="Basic and acidic residues" evidence="7">
    <location>
        <begin position="135"/>
        <end position="149"/>
    </location>
</feature>
<dbReference type="Pfam" id="PF10198">
    <property type="entry name" value="Ada3"/>
    <property type="match status" value="1"/>
</dbReference>
<dbReference type="GO" id="GO:0003713">
    <property type="term" value="F:transcription coactivator activity"/>
    <property type="evidence" value="ECO:0007669"/>
    <property type="project" value="TreeGrafter"/>
</dbReference>
<evidence type="ECO:0000256" key="7">
    <source>
        <dbReference type="SAM" id="MobiDB-lite"/>
    </source>
</evidence>
<dbReference type="GO" id="GO:0005634">
    <property type="term" value="C:nucleus"/>
    <property type="evidence" value="ECO:0007669"/>
    <property type="project" value="UniProtKB-SubCell"/>
</dbReference>
<feature type="coiled-coil region" evidence="6">
    <location>
        <begin position="342"/>
        <end position="393"/>
    </location>
</feature>
<proteinExistence type="evidence at transcript level"/>
<accession>A0A023F9L0</accession>
<sequence length="436" mass="49544">MKAKYSTRKDKGKDSNNFTGTNGKQKEVQSHSSEGTEEADFVFPILKTIDKARHLHCYSNLLNKNKDDGAVSMEELDRLQPELELMLSAAAVRSRTLQAEIDTLNQAEDTAPDKATLILSQKKRKLNDANRVTKSMKDLSKVRDRDTSSKMDGVSSGNDSDNSGEMICDTPKDSLKVSLPKNDIPNKFWASVEPYVGEITENNIKELENLITLCDTDLAGIKIPPLGKHYTERWPEEDLGQERQASSVTKQPKTGGEVEAINMLKRASNMCNDMTPGPLVQRLVSALMEEPSHDSFNKLEENDNSLYLAKLPLYHTTACFEHRIRRELEAVGLLDANDHDEADELLIEIKKCEEELKIVAAQNKEHLTKLLAQARHEMKRQEIKRKIRSLDSELIDIYRKTNCAKLKKKQLQRKERDQAWKVLKDREMLLKSLDSL</sequence>
<keyword evidence="6" id="KW-0175">Coiled coil</keyword>
<dbReference type="GO" id="GO:0016740">
    <property type="term" value="F:transferase activity"/>
    <property type="evidence" value="ECO:0007669"/>
    <property type="project" value="UniProtKB-KW"/>
</dbReference>
<name>A0A023F9L0_TRIIF</name>
<keyword evidence="4" id="KW-0804">Transcription</keyword>
<comment type="subcellular location">
    <subcellularLocation>
        <location evidence="1">Nucleus</location>
    </subcellularLocation>
</comment>
<protein>
    <submittedName>
        <fullName evidence="8">Putative histone acetyltransferase pcaf/saga/ada</fullName>
    </submittedName>
</protein>
<evidence type="ECO:0000256" key="1">
    <source>
        <dbReference type="ARBA" id="ARBA00004123"/>
    </source>
</evidence>
<comment type="similarity">
    <text evidence="2">Belongs to the NGG1 family.</text>
</comment>
<dbReference type="InterPro" id="IPR019340">
    <property type="entry name" value="Histone_AcTrfase_su3"/>
</dbReference>
<evidence type="ECO:0000313" key="8">
    <source>
        <dbReference type="EMBL" id="JAC17689.1"/>
    </source>
</evidence>
<keyword evidence="8" id="KW-0808">Transferase</keyword>
<dbReference type="GO" id="GO:0006357">
    <property type="term" value="P:regulation of transcription by RNA polymerase II"/>
    <property type="evidence" value="ECO:0007669"/>
    <property type="project" value="TreeGrafter"/>
</dbReference>
<dbReference type="GO" id="GO:0000124">
    <property type="term" value="C:SAGA complex"/>
    <property type="evidence" value="ECO:0007669"/>
    <property type="project" value="TreeGrafter"/>
</dbReference>